<dbReference type="Gene3D" id="3.40.50.2300">
    <property type="match status" value="1"/>
</dbReference>
<feature type="modified residue" description="Phosphohistidine" evidence="19">
    <location>
        <position position="957"/>
    </location>
</feature>
<feature type="region of interest" description="Disordered" evidence="21">
    <location>
        <begin position="1"/>
        <end position="26"/>
    </location>
</feature>
<dbReference type="EMBL" id="QJJY01000051">
    <property type="protein sequence ID" value="PXX21394.1"/>
    <property type="molecule type" value="Genomic_DNA"/>
</dbReference>
<dbReference type="InterPro" id="IPR008207">
    <property type="entry name" value="Sig_transdc_His_kin_Hpt_dom"/>
</dbReference>
<proteinExistence type="predicted"/>
<evidence type="ECO:0000256" key="17">
    <source>
        <dbReference type="ARBA" id="ARBA00058004"/>
    </source>
</evidence>
<evidence type="ECO:0000256" key="7">
    <source>
        <dbReference type="ARBA" id="ARBA00022679"/>
    </source>
</evidence>
<evidence type="ECO:0000256" key="8">
    <source>
        <dbReference type="ARBA" id="ARBA00022692"/>
    </source>
</evidence>
<dbReference type="Pfam" id="PF00072">
    <property type="entry name" value="Response_reg"/>
    <property type="match status" value="1"/>
</dbReference>
<dbReference type="PRINTS" id="PR00344">
    <property type="entry name" value="BCTRLSENSOR"/>
</dbReference>
<evidence type="ECO:0000256" key="12">
    <source>
        <dbReference type="ARBA" id="ARBA00022840"/>
    </source>
</evidence>
<evidence type="ECO:0000256" key="3">
    <source>
        <dbReference type="ARBA" id="ARBA00012438"/>
    </source>
</evidence>
<dbReference type="Gene3D" id="3.30.565.10">
    <property type="entry name" value="Histidine kinase-like ATPase, C-terminal domain"/>
    <property type="match status" value="1"/>
</dbReference>
<evidence type="ECO:0000259" key="25">
    <source>
        <dbReference type="PROSITE" id="PS50894"/>
    </source>
</evidence>
<dbReference type="SMART" id="SM00388">
    <property type="entry name" value="HisKA"/>
    <property type="match status" value="1"/>
</dbReference>
<dbReference type="InterPro" id="IPR011006">
    <property type="entry name" value="CheY-like_superfamily"/>
</dbReference>
<accession>A0A318HSB2</accession>
<dbReference type="CDD" id="cd16922">
    <property type="entry name" value="HATPase_EvgS-ArcB-TorS-like"/>
    <property type="match status" value="1"/>
</dbReference>
<dbReference type="InterPro" id="IPR001789">
    <property type="entry name" value="Sig_transdc_resp-reg_receiver"/>
</dbReference>
<organism evidence="26 27">
    <name type="scientific">Burkholderia pyrrocinia</name>
    <name type="common">Pseudomonas pyrrocinia</name>
    <dbReference type="NCBI Taxonomy" id="60550"/>
    <lineage>
        <taxon>Bacteria</taxon>
        <taxon>Pseudomonadati</taxon>
        <taxon>Pseudomonadota</taxon>
        <taxon>Betaproteobacteria</taxon>
        <taxon>Burkholderiales</taxon>
        <taxon>Burkholderiaceae</taxon>
        <taxon>Burkholderia</taxon>
        <taxon>Burkholderia cepacia complex</taxon>
    </lineage>
</organism>
<dbReference type="InterPro" id="IPR036641">
    <property type="entry name" value="HPT_dom_sf"/>
</dbReference>
<evidence type="ECO:0000256" key="4">
    <source>
        <dbReference type="ARBA" id="ARBA00022475"/>
    </source>
</evidence>
<feature type="domain" description="Histidine kinase" evidence="23">
    <location>
        <begin position="537"/>
        <end position="758"/>
    </location>
</feature>
<evidence type="ECO:0000313" key="26">
    <source>
        <dbReference type="EMBL" id="PXX21394.1"/>
    </source>
</evidence>
<keyword evidence="6 20" id="KW-0597">Phosphoprotein</keyword>
<keyword evidence="7" id="KW-0808">Transferase</keyword>
<dbReference type="SUPFAM" id="SSF55874">
    <property type="entry name" value="ATPase domain of HSP90 chaperone/DNA topoisomerase II/histidine kinase"/>
    <property type="match status" value="1"/>
</dbReference>
<dbReference type="SUPFAM" id="SSF47226">
    <property type="entry name" value="Histidine-containing phosphotransfer domain, HPT domain"/>
    <property type="match status" value="1"/>
</dbReference>
<dbReference type="PANTHER" id="PTHR43047">
    <property type="entry name" value="TWO-COMPONENT HISTIDINE PROTEIN KINASE"/>
    <property type="match status" value="1"/>
</dbReference>
<evidence type="ECO:0000256" key="18">
    <source>
        <dbReference type="ARBA" id="ARBA00070152"/>
    </source>
</evidence>
<dbReference type="GO" id="GO:0000155">
    <property type="term" value="F:phosphorelay sensor kinase activity"/>
    <property type="evidence" value="ECO:0007669"/>
    <property type="project" value="InterPro"/>
</dbReference>
<reference evidence="26 27" key="1">
    <citation type="submission" date="2018-05" db="EMBL/GenBank/DDBJ databases">
        <title>Comparative genomics of bacterial root endophytes of switchgrass collected from native prairies over two seasons.</title>
        <authorList>
            <person name="Tang Y."/>
        </authorList>
    </citation>
    <scope>NUCLEOTIDE SEQUENCE [LARGE SCALE GENOMIC DNA]</scope>
    <source>
        <strain evidence="26 27">NFIX32</strain>
    </source>
</reference>
<dbReference type="Proteomes" id="UP000247755">
    <property type="component" value="Unassembled WGS sequence"/>
</dbReference>
<dbReference type="Pfam" id="PF01627">
    <property type="entry name" value="Hpt"/>
    <property type="match status" value="1"/>
</dbReference>
<dbReference type="Pfam" id="PF00512">
    <property type="entry name" value="HisKA"/>
    <property type="match status" value="1"/>
</dbReference>
<keyword evidence="12" id="KW-0067">ATP-binding</keyword>
<comment type="function">
    <text evidence="17">Member of the two-component regulatory system BvgS/BvgA. Phosphorylates BvgA via a four-step phosphorelay in response to environmental signals.</text>
</comment>
<keyword evidence="10" id="KW-0547">Nucleotide-binding</keyword>
<keyword evidence="8 22" id="KW-0812">Transmembrane</keyword>
<evidence type="ECO:0000256" key="11">
    <source>
        <dbReference type="ARBA" id="ARBA00022777"/>
    </source>
</evidence>
<dbReference type="PROSITE" id="PS50894">
    <property type="entry name" value="HPT"/>
    <property type="match status" value="1"/>
</dbReference>
<dbReference type="InterPro" id="IPR003661">
    <property type="entry name" value="HisK_dim/P_dom"/>
</dbReference>
<feature type="transmembrane region" description="Helical" evidence="22">
    <location>
        <begin position="36"/>
        <end position="56"/>
    </location>
</feature>
<comment type="subcellular location">
    <subcellularLocation>
        <location evidence="2">Cell inner membrane</location>
        <topology evidence="2">Multi-pass membrane protein</topology>
    </subcellularLocation>
</comment>
<comment type="catalytic activity">
    <reaction evidence="1">
        <text>ATP + protein L-histidine = ADP + protein N-phospho-L-histidine.</text>
        <dbReference type="EC" id="2.7.13.3"/>
    </reaction>
</comment>
<dbReference type="GO" id="GO:0005886">
    <property type="term" value="C:plasma membrane"/>
    <property type="evidence" value="ECO:0007669"/>
    <property type="project" value="UniProtKB-SubCell"/>
</dbReference>
<protein>
    <recommendedName>
        <fullName evidence="18">Virulence sensor protein BvgS</fullName>
        <ecNumber evidence="3">2.7.13.3</ecNumber>
    </recommendedName>
</protein>
<dbReference type="PROSITE" id="PS50109">
    <property type="entry name" value="HIS_KIN"/>
    <property type="match status" value="1"/>
</dbReference>
<dbReference type="InterPro" id="IPR004358">
    <property type="entry name" value="Sig_transdc_His_kin-like_C"/>
</dbReference>
<evidence type="ECO:0000256" key="2">
    <source>
        <dbReference type="ARBA" id="ARBA00004429"/>
    </source>
</evidence>
<dbReference type="FunFam" id="3.30.565.10:FF:000010">
    <property type="entry name" value="Sensor histidine kinase RcsC"/>
    <property type="match status" value="1"/>
</dbReference>
<keyword evidence="5" id="KW-0997">Cell inner membrane</keyword>
<keyword evidence="16 22" id="KW-0472">Membrane</keyword>
<dbReference type="SUPFAM" id="SSF47384">
    <property type="entry name" value="Homodimeric domain of signal transducing histidine kinase"/>
    <property type="match status" value="1"/>
</dbReference>
<dbReference type="SUPFAM" id="SSF52172">
    <property type="entry name" value="CheY-like"/>
    <property type="match status" value="1"/>
</dbReference>
<keyword evidence="15" id="KW-0843">Virulence</keyword>
<dbReference type="RefSeq" id="WP_083534425.1">
    <property type="nucleotide sequence ID" value="NZ_QJJY01000051.1"/>
</dbReference>
<feature type="modified residue" description="4-aspartylphosphate" evidence="20">
    <location>
        <position position="834"/>
    </location>
</feature>
<feature type="domain" description="Response regulatory" evidence="24">
    <location>
        <begin position="785"/>
        <end position="899"/>
    </location>
</feature>
<evidence type="ECO:0000256" key="6">
    <source>
        <dbReference type="ARBA" id="ARBA00022553"/>
    </source>
</evidence>
<evidence type="ECO:0000256" key="5">
    <source>
        <dbReference type="ARBA" id="ARBA00022519"/>
    </source>
</evidence>
<dbReference type="InterPro" id="IPR003594">
    <property type="entry name" value="HATPase_dom"/>
</dbReference>
<dbReference type="SMART" id="SM00387">
    <property type="entry name" value="HATPase_c"/>
    <property type="match status" value="1"/>
</dbReference>
<feature type="domain" description="HPt" evidence="25">
    <location>
        <begin position="918"/>
        <end position="1011"/>
    </location>
</feature>
<keyword evidence="13 22" id="KW-1133">Transmembrane helix</keyword>
<evidence type="ECO:0000256" key="15">
    <source>
        <dbReference type="ARBA" id="ARBA00023026"/>
    </source>
</evidence>
<dbReference type="FunFam" id="1.10.287.130:FF:000004">
    <property type="entry name" value="Ethylene receptor 1"/>
    <property type="match status" value="1"/>
</dbReference>
<evidence type="ECO:0000256" key="16">
    <source>
        <dbReference type="ARBA" id="ARBA00023136"/>
    </source>
</evidence>
<evidence type="ECO:0000256" key="10">
    <source>
        <dbReference type="ARBA" id="ARBA00022741"/>
    </source>
</evidence>
<dbReference type="SMART" id="SM00448">
    <property type="entry name" value="REC"/>
    <property type="match status" value="1"/>
</dbReference>
<evidence type="ECO:0000256" key="20">
    <source>
        <dbReference type="PROSITE-ProRule" id="PRU00169"/>
    </source>
</evidence>
<comment type="caution">
    <text evidence="26">The sequence shown here is derived from an EMBL/GenBank/DDBJ whole genome shotgun (WGS) entry which is preliminary data.</text>
</comment>
<gene>
    <name evidence="26" type="ORF">NA66_10511</name>
</gene>
<dbReference type="GO" id="GO:0005524">
    <property type="term" value="F:ATP binding"/>
    <property type="evidence" value="ECO:0007669"/>
    <property type="project" value="UniProtKB-KW"/>
</dbReference>
<evidence type="ECO:0000259" key="23">
    <source>
        <dbReference type="PROSITE" id="PS50109"/>
    </source>
</evidence>
<evidence type="ECO:0000256" key="19">
    <source>
        <dbReference type="PROSITE-ProRule" id="PRU00110"/>
    </source>
</evidence>
<dbReference type="Gene3D" id="1.10.287.130">
    <property type="match status" value="1"/>
</dbReference>
<evidence type="ECO:0000256" key="1">
    <source>
        <dbReference type="ARBA" id="ARBA00000085"/>
    </source>
</evidence>
<evidence type="ECO:0000313" key="27">
    <source>
        <dbReference type="Proteomes" id="UP000247755"/>
    </source>
</evidence>
<keyword evidence="9" id="KW-0732">Signal</keyword>
<dbReference type="CDD" id="cd17546">
    <property type="entry name" value="REC_hyHK_CKI1_RcsC-like"/>
    <property type="match status" value="1"/>
</dbReference>
<dbReference type="InterPro" id="IPR005467">
    <property type="entry name" value="His_kinase_dom"/>
</dbReference>
<evidence type="ECO:0000256" key="22">
    <source>
        <dbReference type="SAM" id="Phobius"/>
    </source>
</evidence>
<dbReference type="AlphaFoldDB" id="A0A318HSB2"/>
<feature type="transmembrane region" description="Helical" evidence="22">
    <location>
        <begin position="365"/>
        <end position="386"/>
    </location>
</feature>
<keyword evidence="14" id="KW-0902">Two-component regulatory system</keyword>
<dbReference type="InterPro" id="IPR036890">
    <property type="entry name" value="HATPase_C_sf"/>
</dbReference>
<evidence type="ECO:0000256" key="9">
    <source>
        <dbReference type="ARBA" id="ARBA00022729"/>
    </source>
</evidence>
<evidence type="ECO:0000256" key="21">
    <source>
        <dbReference type="SAM" id="MobiDB-lite"/>
    </source>
</evidence>
<keyword evidence="11 26" id="KW-0418">Kinase</keyword>
<dbReference type="CDD" id="cd00082">
    <property type="entry name" value="HisKA"/>
    <property type="match status" value="1"/>
</dbReference>
<evidence type="ECO:0000256" key="13">
    <source>
        <dbReference type="ARBA" id="ARBA00022989"/>
    </source>
</evidence>
<dbReference type="PROSITE" id="PS50110">
    <property type="entry name" value="RESPONSE_REGULATORY"/>
    <property type="match status" value="1"/>
</dbReference>
<keyword evidence="4" id="KW-1003">Cell membrane</keyword>
<sequence>MTTHTHDASGPDIPAPPGPSTPASEPGVLNRYQRTLLYGGGAIVTVILVTVIAVVLQSLVKDYVADRAAEFGIRKTLLQLELLAREGALRVGIMHEESVWSLRPAPAPALLNEFASQQGRIVLQGNRNFDPLLVLGDITPQHPASSFAPYLALADEFSYRVGAYTKVQGRSLSGYLYSPDASFIAIVPAPKDGDPLKLNGVANTAALLQRIAPDLGDLRDPVVTAQLLAARNPIWLPPSIDPFSHKPVIRLVQPGFDHGKPFIVFVSDLPVDLLRSRLASGRHDEVSMIVDAAGQLILSTEQPLAEDGLTAAVRRIALPKWHGKQADLHYRSGFFVLRDQISAAGWRLVYAFSWRTIVAELWPRLAGYTAAMLFAISVLWTFLILLDRKVFTPGYQRSQRVFESENLNRTMVSTAPSGLVLLSFSSGEILLQNDVMRTWAASADPMRAPLHLQLLRRYQAAAHADAWEGDLDPPLACTDGSTLDLHVSAIRTKYQGVDVLLCNITDVTARRNTERALKEARTAADAANRAKSTFLATISHEIRTPLNAILGHLELLDRSALTTAQSRRLHTVMSSSSALLGIINDILDLSKVESGQMTVETIPFDLAGLTRSVVAALAPIAQAKGIRLETMIADSLAPQYMGDPTRVRQIMVNLVGNAIKFTEVGEVLLEVYAQDEERSDSPIVIGVVDTGIGMTQAQQQNLFQEFSQADPSIARRFGGTGLGLSLSRKLAALLGGTIDFSSEAGVGSTFVVTLPISAHAGLATGTPPVPTMTALPDAPPVAAGSVLVVDDHPVNRDLIRDQLEILGYDADVAADGLAALRCFSERHYDIVMTDLNMPGMDGYMLARCLRDRGALVPIVAITAHATEHERRLCEQAGIDDVLLKPMSLGSIDAAIRQQVGQPGATRAAALPAEADPSRGVLPEDVHARLLEALGKSVEAIRRAHASNDTQSLLDQLHSVKGAFAMIHETTVADLCGQLEALGHLGKRDAIMAALPELEQLAGSRLERRRASPSESGLT</sequence>
<dbReference type="EC" id="2.7.13.3" evidence="3"/>
<dbReference type="Gene3D" id="1.20.120.160">
    <property type="entry name" value="HPT domain"/>
    <property type="match status" value="1"/>
</dbReference>
<evidence type="ECO:0000259" key="24">
    <source>
        <dbReference type="PROSITE" id="PS50110"/>
    </source>
</evidence>
<dbReference type="Pfam" id="PF02518">
    <property type="entry name" value="HATPase_c"/>
    <property type="match status" value="1"/>
</dbReference>
<dbReference type="InterPro" id="IPR036097">
    <property type="entry name" value="HisK_dim/P_sf"/>
</dbReference>
<evidence type="ECO:0000256" key="14">
    <source>
        <dbReference type="ARBA" id="ARBA00023012"/>
    </source>
</evidence>
<name>A0A318HSB2_BURPY</name>